<keyword evidence="2" id="KW-1185">Reference proteome</keyword>
<evidence type="ECO:0000313" key="1">
    <source>
        <dbReference type="EMBL" id="MCY4745518.1"/>
    </source>
</evidence>
<reference evidence="1" key="1">
    <citation type="submission" date="2022-08" db="EMBL/GenBank/DDBJ databases">
        <title>Genome sequencing of Pelomonas sp. UHG3.</title>
        <authorList>
            <person name="So Y."/>
        </authorList>
    </citation>
    <scope>NUCLEOTIDE SEQUENCE</scope>
    <source>
        <strain evidence="1">UHG3</strain>
    </source>
</reference>
<keyword evidence="1" id="KW-0418">Kinase</keyword>
<dbReference type="Proteomes" id="UP001076464">
    <property type="component" value="Unassembled WGS sequence"/>
</dbReference>
<proteinExistence type="predicted"/>
<sequence>MADATLSHARIKAQFMAALELPDRQAQQAALQASDLSEQERAEVLDLLAASARTTHFAAPIAHAATQWLGHEFQPGEQLGAWRLVRPLGEGGMGRVFLAERADGAYQQQAALKLVRLGLSPDAVARFARERQILAGLEHPHIARLLDGGQTPEGWPFLVMEYVDGEPIDRWCARHALPLDDRLALLQTLCEAVAHAHRQLVIHCDLKPGNVLVDRHGRLRLLDFGIAHIEGQQESGAGGHTPGYASPEQAAGQAPTVAGDVYSLGCLLATLLADLPRPLRRGRRAELQAIVARATALRPEDRYGDVGSLQRDLQRFRLQQPVRALGRRRLYVAAKLLQRRWPWWLAATAALTAAGLFTWQLALERDRARAAELQAQEEARTAREVTDFLVNMFGDADAYARARASELRALTLLERGHERLQRDLADRPRQRAPLLFKLGLVLENVGQTARAAELFREAIADYQQVGDAAPLPELYNAYVSVLNRLGRYREALRAIEAWQRAAAPEGERVAHIDNAFGLVLPNLGEPERARTHLQRLLASQGQDPAQPDLPRLTTRSSVYFANLALAELAAGRATEAERLARVSLDPAHASAFRRHGILGLALMDQGRTDEALAQMRLGDAAAVRHFGELTGNRHRVLRDYGWVLLRAGQTVEAIRQLRLALQCAEESGEAGHPLAAQTQLRLAQALAASGDRAGARAAFDTALRWAQAHEADGDPLGLARIRTAREGFLRGG</sequence>
<gene>
    <name evidence="1" type="ORF">NYO99_11095</name>
</gene>
<name>A0ACC6CAT1_9BURK</name>
<comment type="caution">
    <text evidence="1">The sequence shown here is derived from an EMBL/GenBank/DDBJ whole genome shotgun (WGS) entry which is preliminary data.</text>
</comment>
<protein>
    <submittedName>
        <fullName evidence="1">Protein kinase</fullName>
    </submittedName>
</protein>
<dbReference type="EMBL" id="JAPPUY010000002">
    <property type="protein sequence ID" value="MCY4745518.1"/>
    <property type="molecule type" value="Genomic_DNA"/>
</dbReference>
<organism evidence="1 2">
    <name type="scientific">Roseateles hydrophilus</name>
    <dbReference type="NCBI Taxonomy" id="2975054"/>
    <lineage>
        <taxon>Bacteria</taxon>
        <taxon>Pseudomonadati</taxon>
        <taxon>Pseudomonadota</taxon>
        <taxon>Betaproteobacteria</taxon>
        <taxon>Burkholderiales</taxon>
        <taxon>Sphaerotilaceae</taxon>
        <taxon>Roseateles</taxon>
    </lineage>
</organism>
<evidence type="ECO:0000313" key="2">
    <source>
        <dbReference type="Proteomes" id="UP001076464"/>
    </source>
</evidence>
<accession>A0ACC6CAT1</accession>
<keyword evidence="1" id="KW-0808">Transferase</keyword>